<evidence type="ECO:0000313" key="3">
    <source>
        <dbReference type="Proteomes" id="UP000008043"/>
    </source>
</evidence>
<gene>
    <name evidence="2" type="ORF">BN159_0062</name>
</gene>
<evidence type="ECO:0000313" key="2">
    <source>
        <dbReference type="EMBL" id="CCK24441.1"/>
    </source>
</evidence>
<keyword evidence="3" id="KW-1185">Reference proteome</keyword>
<organism evidence="2 3">
    <name type="scientific">Streptomyces davaonensis (strain DSM 101723 / JCM 4913 / KCC S-0913 / 768)</name>
    <dbReference type="NCBI Taxonomy" id="1214101"/>
    <lineage>
        <taxon>Bacteria</taxon>
        <taxon>Bacillati</taxon>
        <taxon>Actinomycetota</taxon>
        <taxon>Actinomycetes</taxon>
        <taxon>Kitasatosporales</taxon>
        <taxon>Streptomycetaceae</taxon>
        <taxon>Streptomyces</taxon>
    </lineage>
</organism>
<dbReference type="HOGENOM" id="CLU_1045516_0_0_11"/>
<reference evidence="2 3" key="1">
    <citation type="journal article" date="2012" name="J. Bacteriol.">
        <title>Genome sequence of the bacterium Streptomyces davawensis JCM 4913 and heterologous production of the unique antibiotic roseoflavin.</title>
        <authorList>
            <person name="Jankowitsch F."/>
            <person name="Schwarz J."/>
            <person name="Ruckert C."/>
            <person name="Gust B."/>
            <person name="Szczepanowski R."/>
            <person name="Blom J."/>
            <person name="Pelzer S."/>
            <person name="Kalinowski J."/>
            <person name="Mack M."/>
        </authorList>
    </citation>
    <scope>NUCLEOTIDE SEQUENCE [LARGE SCALE GENOMIC DNA]</scope>
    <source>
        <strain evidence="3">DSM 101723 / JCM 4913 / KCC S-0913 / 768</strain>
    </source>
</reference>
<proteinExistence type="predicted"/>
<feature type="region of interest" description="Disordered" evidence="1">
    <location>
        <begin position="1"/>
        <end position="160"/>
    </location>
</feature>
<dbReference type="AlphaFoldDB" id="K4QSD1"/>
<feature type="compositionally biased region" description="Basic and acidic residues" evidence="1">
    <location>
        <begin position="240"/>
        <end position="250"/>
    </location>
</feature>
<feature type="region of interest" description="Disordered" evidence="1">
    <location>
        <begin position="227"/>
        <end position="266"/>
    </location>
</feature>
<accession>K4QSD1</accession>
<dbReference type="EMBL" id="HE971709">
    <property type="protein sequence ID" value="CCK24441.1"/>
    <property type="molecule type" value="Genomic_DNA"/>
</dbReference>
<dbReference type="Proteomes" id="UP000008043">
    <property type="component" value="Chromosome"/>
</dbReference>
<name>K4QSD1_STRDJ</name>
<dbReference type="KEGG" id="sdv:BN159_0062"/>
<sequence>MAGRAAVASGSGLAGRARRAAGGLLPPRDARRGALCRGQRREVGQPARGLPAVSPRACLRPPLAGHGAARRTPRPTARPRPGQGRPLAGPDGRDRGLPVGAGGGEHPASDVGLGRWEEGGRPQTSPGGGLPRSGPDRRSECGKRPGPRRRSPAASAAARAVLLYPTGVGRRRLCRPARRLGPREAPAHPSNRQTHRRHRGVRGAAAQVGGGKDAELADALASPGARLRNTAGHARSHGAVVDDHAHERPPGRTPPGRFQTAGTGER</sequence>
<protein>
    <submittedName>
        <fullName evidence="2">Uncharacterized protein</fullName>
    </submittedName>
</protein>
<feature type="compositionally biased region" description="Basic and acidic residues" evidence="1">
    <location>
        <begin position="134"/>
        <end position="143"/>
    </location>
</feature>
<feature type="compositionally biased region" description="Low complexity" evidence="1">
    <location>
        <begin position="1"/>
        <end position="25"/>
    </location>
</feature>
<evidence type="ECO:0000256" key="1">
    <source>
        <dbReference type="SAM" id="MobiDB-lite"/>
    </source>
</evidence>
<feature type="region of interest" description="Disordered" evidence="1">
    <location>
        <begin position="173"/>
        <end position="215"/>
    </location>
</feature>